<dbReference type="AlphaFoldDB" id="A0A8J9SD32"/>
<dbReference type="Proteomes" id="UP000836788">
    <property type="component" value="Chromosome 24"/>
</dbReference>
<dbReference type="EMBL" id="OU594965">
    <property type="protein sequence ID" value="CAG9286872.1"/>
    <property type="molecule type" value="Genomic_DNA"/>
</dbReference>
<dbReference type="SUPFAM" id="SSF49785">
    <property type="entry name" value="Galactose-binding domain-like"/>
    <property type="match status" value="1"/>
</dbReference>
<evidence type="ECO:0000313" key="3">
    <source>
        <dbReference type="EMBL" id="CAG9286872.1"/>
    </source>
</evidence>
<dbReference type="InterPro" id="IPR013857">
    <property type="entry name" value="NADH-UbQ_OxRdtase-assoc_prot30"/>
</dbReference>
<protein>
    <recommendedName>
        <fullName evidence="2">NADH:ubiquinone oxidoreductase intermediate-associated protein 30 domain-containing protein</fullName>
    </recommendedName>
</protein>
<reference evidence="3" key="1">
    <citation type="submission" date="2022-02" db="EMBL/GenBank/DDBJ databases">
        <authorList>
            <person name="Giguere J D."/>
        </authorList>
    </citation>
    <scope>NUCLEOTIDE SEQUENCE</scope>
    <source>
        <strain evidence="3">CCAP 1055/1</strain>
    </source>
</reference>
<dbReference type="Pfam" id="PF08547">
    <property type="entry name" value="CIA30"/>
    <property type="match status" value="1"/>
</dbReference>
<organism evidence="3">
    <name type="scientific">Phaeodactylum tricornutum</name>
    <name type="common">Diatom</name>
    <dbReference type="NCBI Taxonomy" id="2850"/>
    <lineage>
        <taxon>Eukaryota</taxon>
        <taxon>Sar</taxon>
        <taxon>Stramenopiles</taxon>
        <taxon>Ochrophyta</taxon>
        <taxon>Bacillariophyta</taxon>
        <taxon>Bacillariophyceae</taxon>
        <taxon>Bacillariophycidae</taxon>
        <taxon>Naviculales</taxon>
        <taxon>Phaeodactylaceae</taxon>
        <taxon>Phaeodactylum</taxon>
    </lineage>
</organism>
<name>A0A8J9SD32_PHATR</name>
<dbReference type="OMA" id="GRTHECC"/>
<accession>A0A8J9SD32</accession>
<sequence>MKAITLALLSWNLWLAPNTVVADGTEIVLESFDDPVHHWKQMNDPVMGGRSTGSFQINDGVGYFEGQVVDVPFLHAPGFIQVRTVDRHVFPDVSTCSGLQLTLRAHVPYTGYRVSFGQAHAPGGKRYAYGYKATLENVPVGEFGTVNVPFTDFTDFWDDATGDPIRTCQENDLYCPDELTLRNMMTLALWGEGVAGTVSLQVQSIVAVGCSAGNE</sequence>
<feature type="domain" description="NADH:ubiquinone oxidoreductase intermediate-associated protein 30" evidence="2">
    <location>
        <begin position="35"/>
        <end position="155"/>
    </location>
</feature>
<evidence type="ECO:0000256" key="1">
    <source>
        <dbReference type="SAM" id="SignalP"/>
    </source>
</evidence>
<evidence type="ECO:0000259" key="2">
    <source>
        <dbReference type="Pfam" id="PF08547"/>
    </source>
</evidence>
<proteinExistence type="predicted"/>
<keyword evidence="1" id="KW-0732">Signal</keyword>
<feature type="chain" id="PRO_5035479616" description="NADH:ubiquinone oxidoreductase intermediate-associated protein 30 domain-containing protein" evidence="1">
    <location>
        <begin position="23"/>
        <end position="215"/>
    </location>
</feature>
<gene>
    <name evidence="3" type="ORF">PTTT1_LOCUS33728</name>
</gene>
<dbReference type="InterPro" id="IPR008979">
    <property type="entry name" value="Galactose-bd-like_sf"/>
</dbReference>
<feature type="signal peptide" evidence="1">
    <location>
        <begin position="1"/>
        <end position="22"/>
    </location>
</feature>